<gene>
    <name evidence="3" type="ORF">J2S39_002033</name>
</gene>
<organism evidence="3 4">
    <name type="scientific">Corynebacterium guangdongense</name>
    <dbReference type="NCBI Taxonomy" id="1783348"/>
    <lineage>
        <taxon>Bacteria</taxon>
        <taxon>Bacillati</taxon>
        <taxon>Actinomycetota</taxon>
        <taxon>Actinomycetes</taxon>
        <taxon>Mycobacteriales</taxon>
        <taxon>Corynebacteriaceae</taxon>
        <taxon>Corynebacterium</taxon>
    </lineage>
</organism>
<feature type="region of interest" description="Disordered" evidence="1">
    <location>
        <begin position="101"/>
        <end position="199"/>
    </location>
</feature>
<proteinExistence type="predicted"/>
<feature type="compositionally biased region" description="Basic and acidic residues" evidence="1">
    <location>
        <begin position="183"/>
        <end position="199"/>
    </location>
</feature>
<dbReference type="InterPro" id="IPR027275">
    <property type="entry name" value="PRC-brl_dom"/>
</dbReference>
<dbReference type="Gene3D" id="3.90.50.10">
    <property type="entry name" value="Photosynthetic Reaction Center, subunit H, domain 2"/>
    <property type="match status" value="1"/>
</dbReference>
<feature type="domain" description="PRC-barrel" evidence="2">
    <location>
        <begin position="6"/>
        <end position="75"/>
    </location>
</feature>
<sequence length="199" mass="22192">MATNRQIHDLFAATAYDINGDRLGKVTEVYLNDDTSQPDFVEIHHGRFGRGTSLVPLHGHTLDHDHLTLAFPKALIRKAPDFESYAHLSRGDRKRFHAHYGLEDGEDLPPREADPAEGPRARGGTPATHSETEARRNLDVATEVNPGRTGAAAEQWATRPTTEDTGQGTHWYVIEGAEDMSERDEVHVVDRTDEATEHR</sequence>
<name>A0ABU2A1K4_9CORY</name>
<keyword evidence="4" id="KW-1185">Reference proteome</keyword>
<dbReference type="Proteomes" id="UP001180840">
    <property type="component" value="Unassembled WGS sequence"/>
</dbReference>
<evidence type="ECO:0000313" key="3">
    <source>
        <dbReference type="EMBL" id="MDR7330357.1"/>
    </source>
</evidence>
<dbReference type="EMBL" id="JAVDXZ010000001">
    <property type="protein sequence ID" value="MDR7330357.1"/>
    <property type="molecule type" value="Genomic_DNA"/>
</dbReference>
<evidence type="ECO:0000313" key="4">
    <source>
        <dbReference type="Proteomes" id="UP001180840"/>
    </source>
</evidence>
<dbReference type="InterPro" id="IPR014747">
    <property type="entry name" value="Bac_photo_RC_H_C"/>
</dbReference>
<dbReference type="InterPro" id="IPR011033">
    <property type="entry name" value="PRC_barrel-like_sf"/>
</dbReference>
<dbReference type="SUPFAM" id="SSF50346">
    <property type="entry name" value="PRC-barrel domain"/>
    <property type="match status" value="1"/>
</dbReference>
<accession>A0ABU2A1K4</accession>
<feature type="compositionally biased region" description="Basic and acidic residues" evidence="1">
    <location>
        <begin position="108"/>
        <end position="120"/>
    </location>
</feature>
<comment type="caution">
    <text evidence="3">The sequence shown here is derived from an EMBL/GenBank/DDBJ whole genome shotgun (WGS) entry which is preliminary data.</text>
</comment>
<reference evidence="3" key="1">
    <citation type="submission" date="2023-07" db="EMBL/GenBank/DDBJ databases">
        <title>Sequencing the genomes of 1000 actinobacteria strains.</title>
        <authorList>
            <person name="Klenk H.-P."/>
        </authorList>
    </citation>
    <scope>NUCLEOTIDE SEQUENCE</scope>
    <source>
        <strain evidence="3">DSM 107476</strain>
    </source>
</reference>
<dbReference type="Pfam" id="PF05239">
    <property type="entry name" value="PRC"/>
    <property type="match status" value="1"/>
</dbReference>
<evidence type="ECO:0000256" key="1">
    <source>
        <dbReference type="SAM" id="MobiDB-lite"/>
    </source>
</evidence>
<protein>
    <recommendedName>
        <fullName evidence="2">PRC-barrel domain-containing protein</fullName>
    </recommendedName>
</protein>
<dbReference type="RefSeq" id="WP_290195964.1">
    <property type="nucleotide sequence ID" value="NZ_CP047654.1"/>
</dbReference>
<evidence type="ECO:0000259" key="2">
    <source>
        <dbReference type="Pfam" id="PF05239"/>
    </source>
</evidence>
<feature type="compositionally biased region" description="Polar residues" evidence="1">
    <location>
        <begin position="158"/>
        <end position="168"/>
    </location>
</feature>